<proteinExistence type="predicted"/>
<dbReference type="EMBL" id="KM214199">
    <property type="protein sequence ID" value="AIU47290.1"/>
    <property type="molecule type" value="Genomic_DNA"/>
</dbReference>
<sequence>MAPPPKLPRFIALYAKTAKKYVKYQSDGGHGYKQILTAKSEQLSSSLAKFEVVESTSDPSMVHIRCCYNNKYLRIDNSSNGRLITASMDGPEENQTVWYSTLFQPELLTDGTIRLLHIKSGYYMQWLDAGPNSMYRSWIHVISSEPLMPKSENILQVIDWDTLFSLPRHLTFKGDNGLYLGLLKQSSGAALRFEIGNERDESIVNEIVDLLDGTFRIKNVSVGAFWRVDPQSDEMRADDTSATPTPYSMFSATKVNYL</sequence>
<name>A0A097PIE3_LINUS</name>
<evidence type="ECO:0000259" key="1">
    <source>
        <dbReference type="SMART" id="SM00791"/>
    </source>
</evidence>
<dbReference type="PANTHER" id="PTHR39244:SF5">
    <property type="entry name" value="NATTERIN-3-LIKE"/>
    <property type="match status" value="1"/>
</dbReference>
<accession>A0A097PIE3</accession>
<organism evidence="2">
    <name type="scientific">Linum usitatissimum</name>
    <name type="common">Flax</name>
    <name type="synonym">Linum humile</name>
    <dbReference type="NCBI Taxonomy" id="4006"/>
    <lineage>
        <taxon>Eukaryota</taxon>
        <taxon>Viridiplantae</taxon>
        <taxon>Streptophyta</taxon>
        <taxon>Embryophyta</taxon>
        <taxon>Tracheophyta</taxon>
        <taxon>Spermatophyta</taxon>
        <taxon>Magnoliopsida</taxon>
        <taxon>eudicotyledons</taxon>
        <taxon>Gunneridae</taxon>
        <taxon>Pentapetalae</taxon>
        <taxon>rosids</taxon>
        <taxon>fabids</taxon>
        <taxon>Malpighiales</taxon>
        <taxon>Linaceae</taxon>
        <taxon>Linum</taxon>
    </lineage>
</organism>
<dbReference type="Gene3D" id="2.80.10.50">
    <property type="match status" value="2"/>
</dbReference>
<keyword evidence="2" id="KW-0430">Lectin</keyword>
<dbReference type="SUPFAM" id="SSF50382">
    <property type="entry name" value="Agglutinin"/>
    <property type="match status" value="2"/>
</dbReference>
<evidence type="ECO:0000313" key="2">
    <source>
        <dbReference type="EMBL" id="AIU47290.1"/>
    </source>
</evidence>
<dbReference type="PANTHER" id="PTHR39244">
    <property type="entry name" value="NATTERIN-4"/>
    <property type="match status" value="1"/>
</dbReference>
<dbReference type="InterPro" id="IPR008998">
    <property type="entry name" value="Agglutinin"/>
</dbReference>
<dbReference type="Pfam" id="PF07468">
    <property type="entry name" value="Agglutinin"/>
    <property type="match status" value="1"/>
</dbReference>
<dbReference type="SMART" id="SM00791">
    <property type="entry name" value="Agglutinin"/>
    <property type="match status" value="1"/>
</dbReference>
<reference evidence="2" key="1">
    <citation type="journal article" date="2015" name="Plant Mol. Biol. Rep.">
        <title>The Amaranthin-Like Lectin (LuALL) Genes of Flax: a Unique Gene Family with Members Inducible by Defence Hormones.</title>
        <authorList>
            <person name="Faruque K."/>
            <person name="Begam R."/>
            <person name="Deyholos M.K."/>
        </authorList>
    </citation>
    <scope>NUCLEOTIDE SEQUENCE</scope>
</reference>
<gene>
    <name evidence="2" type="primary">ALL19</name>
</gene>
<feature type="domain" description="Agglutinin" evidence="1">
    <location>
        <begin position="5"/>
        <end position="159"/>
    </location>
</feature>
<dbReference type="InterPro" id="IPR036242">
    <property type="entry name" value="Agglutinin_dom_sf"/>
</dbReference>
<dbReference type="AlphaFoldDB" id="A0A097PIE3"/>
<dbReference type="InterPro" id="IPR053237">
    <property type="entry name" value="Natterin_C"/>
</dbReference>
<protein>
    <submittedName>
        <fullName evidence="2">Amaranthin-like lectin</fullName>
    </submittedName>
</protein>
<dbReference type="GO" id="GO:0030246">
    <property type="term" value="F:carbohydrate binding"/>
    <property type="evidence" value="ECO:0007669"/>
    <property type="project" value="UniProtKB-KW"/>
</dbReference>